<gene>
    <name evidence="7" type="ORF">HMPREF1541_10580</name>
</gene>
<dbReference type="Proteomes" id="UP000030752">
    <property type="component" value="Unassembled WGS sequence"/>
</dbReference>
<dbReference type="AlphaFoldDB" id="W2S712"/>
<evidence type="ECO:0000256" key="1">
    <source>
        <dbReference type="ARBA" id="ARBA00022703"/>
    </source>
</evidence>
<dbReference type="Pfam" id="PF04727">
    <property type="entry name" value="ELMO_CED12"/>
    <property type="match status" value="1"/>
</dbReference>
<evidence type="ECO:0000313" key="8">
    <source>
        <dbReference type="Proteomes" id="UP000030752"/>
    </source>
</evidence>
<evidence type="ECO:0000256" key="3">
    <source>
        <dbReference type="ARBA" id="ARBA00023036"/>
    </source>
</evidence>
<dbReference type="PROSITE" id="PS51335">
    <property type="entry name" value="ELMO"/>
    <property type="match status" value="1"/>
</dbReference>
<dbReference type="InterPro" id="IPR016024">
    <property type="entry name" value="ARM-type_fold"/>
</dbReference>
<feature type="compositionally biased region" description="Polar residues" evidence="5">
    <location>
        <begin position="609"/>
        <end position="622"/>
    </location>
</feature>
<dbReference type="InterPro" id="IPR006816">
    <property type="entry name" value="ELMO_dom"/>
</dbReference>
<feature type="domain" description="ELMO" evidence="6">
    <location>
        <begin position="251"/>
        <end position="429"/>
    </location>
</feature>
<dbReference type="GO" id="GO:0007015">
    <property type="term" value="P:actin filament organization"/>
    <property type="evidence" value="ECO:0007669"/>
    <property type="project" value="TreeGrafter"/>
</dbReference>
<evidence type="ECO:0000256" key="4">
    <source>
        <dbReference type="ARBA" id="ARBA00024863"/>
    </source>
</evidence>
<dbReference type="Gene3D" id="2.30.29.30">
    <property type="entry name" value="Pleckstrin-homology domain (PH domain)/Phosphotyrosine-binding domain (PTB)"/>
    <property type="match status" value="1"/>
</dbReference>
<dbReference type="HOGENOM" id="CLU_009191_0_0_1"/>
<sequence length="715" mass="81060">MDLTNPTQTPNVSELLKSLGSRDDATRKMAAFKLQSLINDPSFAELFVQQGGLPMLRLLILESSGNTLAYGLASFARLLDVDQGWEAVDNAVVEKVVELVVCQPLVNILRGAMAILVAIVSKPYNEDQSLESSRPKQQIGGFSALKPAISTYPQFLEMLVSRLSSADHALCANALQLINSLMRDAITNDLETEWPKFIKRIQDLGVIKAVYMLMKGSALSDLAHPLLEFQNLTKILLRRWRDVPVDLQKPEHRRTIKAIHLSSNPEKTPGTDADADEPRKHHPRKWRRLGFSSEQPETDFETMGFLGMMDLSDYVRKNQEEFQHYLMEQLIGPEDERCPVAQASLTMTLILFEHFEVEKNEDEESKDYMALESRSHNFEKVFKPLLLHWSRLHVAGLYAFFRLWKAAGAKTSDFTKIADVVRILVESVVGGSDRTRTIEEMEKEMAASELKQLRQLQMEISDLQFEDVWGHHLQASKEELQSEATQLMSEQRIRCMMAGQWFPLEDGYTTTDLGGPVHEDDLHARVYHYRFVRLAADRCFLHWGDFEQREGPSPTTDQLPDRVDTRVISSVTSGMGDTASMSSGVAAPQGQLAKVTIHGYLPRSRDGQSNHNRTMSKTSKVSSRQERETVLLSFMPPNQDSASEWVDGLLFLLKQQPITAPTNKYINQMSDMALKVRLLNLRYNEEDGMIGGMQGTEMPQLPSREGLDEDYYYQI</sequence>
<feature type="region of interest" description="Disordered" evidence="5">
    <location>
        <begin position="260"/>
        <end position="285"/>
    </location>
</feature>
<keyword evidence="1" id="KW-0053">Apoptosis</keyword>
<dbReference type="Pfam" id="PF16457">
    <property type="entry name" value="PH_12"/>
    <property type="match status" value="1"/>
</dbReference>
<dbReference type="eggNOG" id="KOG2999">
    <property type="taxonomic scope" value="Eukaryota"/>
</dbReference>
<dbReference type="GO" id="GO:0006915">
    <property type="term" value="P:apoptotic process"/>
    <property type="evidence" value="ECO:0007669"/>
    <property type="project" value="UniProtKB-KW"/>
</dbReference>
<dbReference type="GO" id="GO:0005886">
    <property type="term" value="C:plasma membrane"/>
    <property type="evidence" value="ECO:0007669"/>
    <property type="project" value="TreeGrafter"/>
</dbReference>
<dbReference type="Gene3D" id="1.25.10.10">
    <property type="entry name" value="Leucine-rich Repeat Variant"/>
    <property type="match status" value="1"/>
</dbReference>
<reference evidence="7 8" key="1">
    <citation type="submission" date="2013-03" db="EMBL/GenBank/DDBJ databases">
        <title>The Genome Sequence of Phialophora europaea CBS 101466.</title>
        <authorList>
            <consortium name="The Broad Institute Genomics Platform"/>
            <person name="Cuomo C."/>
            <person name="de Hoog S."/>
            <person name="Gorbushina A."/>
            <person name="Walker B."/>
            <person name="Young S.K."/>
            <person name="Zeng Q."/>
            <person name="Gargeya S."/>
            <person name="Fitzgerald M."/>
            <person name="Haas B."/>
            <person name="Abouelleil A."/>
            <person name="Allen A.W."/>
            <person name="Alvarado L."/>
            <person name="Arachchi H.M."/>
            <person name="Berlin A.M."/>
            <person name="Chapman S.B."/>
            <person name="Gainer-Dewar J."/>
            <person name="Goldberg J."/>
            <person name="Griggs A."/>
            <person name="Gujja S."/>
            <person name="Hansen M."/>
            <person name="Howarth C."/>
            <person name="Imamovic A."/>
            <person name="Ireland A."/>
            <person name="Larimer J."/>
            <person name="McCowan C."/>
            <person name="Murphy C."/>
            <person name="Pearson M."/>
            <person name="Poon T.W."/>
            <person name="Priest M."/>
            <person name="Roberts A."/>
            <person name="Saif S."/>
            <person name="Shea T."/>
            <person name="Sisk P."/>
            <person name="Sykes S."/>
            <person name="Wortman J."/>
            <person name="Nusbaum C."/>
            <person name="Birren B."/>
        </authorList>
    </citation>
    <scope>NUCLEOTIDE SEQUENCE [LARGE SCALE GENOMIC DNA]</scope>
    <source>
        <strain evidence="7 8">CBS 101466</strain>
    </source>
</reference>
<evidence type="ECO:0000256" key="5">
    <source>
        <dbReference type="SAM" id="MobiDB-lite"/>
    </source>
</evidence>
<organism evidence="7 8">
    <name type="scientific">Cyphellophora europaea (strain CBS 101466)</name>
    <name type="common">Phialophora europaea</name>
    <dbReference type="NCBI Taxonomy" id="1220924"/>
    <lineage>
        <taxon>Eukaryota</taxon>
        <taxon>Fungi</taxon>
        <taxon>Dikarya</taxon>
        <taxon>Ascomycota</taxon>
        <taxon>Pezizomycotina</taxon>
        <taxon>Eurotiomycetes</taxon>
        <taxon>Chaetothyriomycetidae</taxon>
        <taxon>Chaetothyriales</taxon>
        <taxon>Cyphellophoraceae</taxon>
        <taxon>Cyphellophora</taxon>
    </lineage>
</organism>
<dbReference type="InterPro" id="IPR011993">
    <property type="entry name" value="PH-like_dom_sf"/>
</dbReference>
<dbReference type="GO" id="GO:0017124">
    <property type="term" value="F:SH3 domain binding"/>
    <property type="evidence" value="ECO:0007669"/>
    <property type="project" value="UniProtKB-KW"/>
</dbReference>
<comment type="function">
    <text evidence="4">Involved in cytoskeletal rearrangements required for phagocytosis of apoptotic cells and cell motility. Acts in association with DOCK1 and CRK. Was initially proposed to be required in complex with DOCK1 to activate Rac Rho small GTPases. May enhance the guanine nucleotide exchange factor (GEF) activity of DOCK1.</text>
</comment>
<keyword evidence="8" id="KW-1185">Reference proteome</keyword>
<dbReference type="PANTHER" id="PTHR12771:SF56">
    <property type="entry name" value="CED-12"/>
    <property type="match status" value="1"/>
</dbReference>
<protein>
    <recommendedName>
        <fullName evidence="6">ELMO domain-containing protein</fullName>
    </recommendedName>
</protein>
<evidence type="ECO:0000256" key="2">
    <source>
        <dbReference type="ARBA" id="ARBA00022907"/>
    </source>
</evidence>
<evidence type="ECO:0000259" key="6">
    <source>
        <dbReference type="PROSITE" id="PS51335"/>
    </source>
</evidence>
<dbReference type="InParanoid" id="W2S712"/>
<keyword evidence="3" id="KW-0729">SH3-binding</keyword>
<dbReference type="VEuPathDB" id="FungiDB:HMPREF1541_10580"/>
<dbReference type="OrthoDB" id="28413at2759"/>
<keyword evidence="2" id="KW-0581">Phagocytosis</keyword>
<dbReference type="SUPFAM" id="SSF48371">
    <property type="entry name" value="ARM repeat"/>
    <property type="match status" value="1"/>
</dbReference>
<dbReference type="STRING" id="1220924.W2S712"/>
<dbReference type="InterPro" id="IPR024574">
    <property type="entry name" value="ELMO_ARM"/>
</dbReference>
<dbReference type="InterPro" id="IPR001849">
    <property type="entry name" value="PH_domain"/>
</dbReference>
<dbReference type="PANTHER" id="PTHR12771">
    <property type="entry name" value="ENGULFMENT AND CELL MOTILITY"/>
    <property type="match status" value="1"/>
</dbReference>
<dbReference type="RefSeq" id="XP_008713473.1">
    <property type="nucleotide sequence ID" value="XM_008715251.1"/>
</dbReference>
<dbReference type="Pfam" id="PF11841">
    <property type="entry name" value="ELMO_ARM"/>
    <property type="match status" value="1"/>
</dbReference>
<dbReference type="InterPro" id="IPR050868">
    <property type="entry name" value="ELMO_domain-containing"/>
</dbReference>
<evidence type="ECO:0000313" key="7">
    <source>
        <dbReference type="EMBL" id="ETN44400.1"/>
    </source>
</evidence>
<dbReference type="GeneID" id="19977919"/>
<dbReference type="EMBL" id="KB822715">
    <property type="protein sequence ID" value="ETN44400.1"/>
    <property type="molecule type" value="Genomic_DNA"/>
</dbReference>
<proteinExistence type="predicted"/>
<name>W2S712_CYPE1</name>
<feature type="region of interest" description="Disordered" evidence="5">
    <location>
        <begin position="602"/>
        <end position="624"/>
    </location>
</feature>
<accession>W2S712</accession>
<dbReference type="InterPro" id="IPR011989">
    <property type="entry name" value="ARM-like"/>
</dbReference>